<dbReference type="InterPro" id="IPR006020">
    <property type="entry name" value="PTB/PI_dom"/>
</dbReference>
<dbReference type="AlphaFoldDB" id="A0A8J2LPZ3"/>
<feature type="compositionally biased region" description="Low complexity" evidence="3">
    <location>
        <begin position="461"/>
        <end position="478"/>
    </location>
</feature>
<evidence type="ECO:0000313" key="6">
    <source>
        <dbReference type="Proteomes" id="UP000708208"/>
    </source>
</evidence>
<gene>
    <name evidence="5" type="ORF">AFUS01_LOCUS45816</name>
</gene>
<sequence>MTVWFGIERFTIKGKKVSEVESLDVIIALQDTMQRMDRLRRSLRDSFRRKREAPESSKPHQWQADEEAVRSGTCSFHVKYLGCVEVFESRGMQVCEEAMKVLRQSRRRPVKSILFVSGDGLRVVEDDTKGLIVDQTIEKVSFCAPDRNHERGFSYICRDGTTRRWMCHGFLASKESGERLSHAVGCAFASCLERKQKREKECGVSMSFDPKTSTFTRSGSFRVGLATESMKSTSPPPGESGNGSRSSSVVNTHAIERPHAPAKMLERQGSFRGFSQLANQSPFKRQLSLRLSDLPSNLQRTQNNVDILTNNNVVIATDPIIPQAECSQFFSVFPSISLNLQQKHKYDLNASPTPPPRTQRNRLHSLPNNSLAGHGVIPQSSAISMTGIINAAVPKPAESKDLVSELCQQVTQGLSMLAANHDDLKNGSTNTSQFPTKFTNPWDEEVGDETKSTIPMFTNRPISNPSSSSSSLGSSNAISSKADNWTSNLSHNLAQNQITKPIVEKNTSASAKVFSGISSATTVSPLTSSVTSTSNSTGTGSRPSAILPAAISSANSTGADADISSTWVATSPSTSSGMPGGIPRRAPPSRSHSLGADPFDADWASSVARTGQAPTNPFVRQQTFQVSIWHVTTSIGNRNLKTIKSATRDWITFILFTSNMIHNDQKTSWSSGWNKQEHRKTMELIANNNKYPYNEHIKIEHVADADSNHVQ</sequence>
<dbReference type="PANTHER" id="PTHR47368">
    <property type="entry name" value="NUMB"/>
    <property type="match status" value="1"/>
</dbReference>
<name>A0A8J2LPZ3_9HEXA</name>
<feature type="compositionally biased region" description="Polar residues" evidence="3">
    <location>
        <begin position="426"/>
        <end position="439"/>
    </location>
</feature>
<evidence type="ECO:0000256" key="1">
    <source>
        <dbReference type="ARBA" id="ARBA00022473"/>
    </source>
</evidence>
<evidence type="ECO:0000313" key="5">
    <source>
        <dbReference type="EMBL" id="CAG7836584.1"/>
    </source>
</evidence>
<dbReference type="GO" id="GO:0005737">
    <property type="term" value="C:cytoplasm"/>
    <property type="evidence" value="ECO:0007669"/>
    <property type="project" value="TreeGrafter"/>
</dbReference>
<evidence type="ECO:0000259" key="4">
    <source>
        <dbReference type="PROSITE" id="PS01179"/>
    </source>
</evidence>
<accession>A0A8J2LPZ3</accession>
<dbReference type="InterPro" id="IPR016698">
    <property type="entry name" value="Numb/numb-like"/>
</dbReference>
<keyword evidence="2" id="KW-0597">Phosphoprotein</keyword>
<protein>
    <recommendedName>
        <fullName evidence="4">PID domain-containing protein</fullName>
    </recommendedName>
</protein>
<feature type="region of interest" description="Disordered" evidence="3">
    <location>
        <begin position="227"/>
        <end position="249"/>
    </location>
</feature>
<comment type="caution">
    <text evidence="5">The sequence shown here is derived from an EMBL/GenBank/DDBJ whole genome shotgun (WGS) entry which is preliminary data.</text>
</comment>
<evidence type="ECO:0000256" key="3">
    <source>
        <dbReference type="SAM" id="MobiDB-lite"/>
    </source>
</evidence>
<keyword evidence="1" id="KW-0217">Developmental protein</keyword>
<dbReference type="CDD" id="cd01268">
    <property type="entry name" value="PTB_Numb"/>
    <property type="match status" value="1"/>
</dbReference>
<evidence type="ECO:0000256" key="2">
    <source>
        <dbReference type="ARBA" id="ARBA00022553"/>
    </source>
</evidence>
<feature type="region of interest" description="Disordered" evidence="3">
    <location>
        <begin position="524"/>
        <end position="543"/>
    </location>
</feature>
<dbReference type="Pfam" id="PF00640">
    <property type="entry name" value="PID"/>
    <property type="match status" value="1"/>
</dbReference>
<feature type="region of interest" description="Disordered" evidence="3">
    <location>
        <begin position="426"/>
        <end position="478"/>
    </location>
</feature>
<dbReference type="EMBL" id="CAJVCH010571082">
    <property type="protein sequence ID" value="CAG7836584.1"/>
    <property type="molecule type" value="Genomic_DNA"/>
</dbReference>
<keyword evidence="6" id="KW-1185">Reference proteome</keyword>
<dbReference type="OrthoDB" id="10070446at2759"/>
<dbReference type="InterPro" id="IPR010449">
    <property type="entry name" value="Numb_domain"/>
</dbReference>
<proteinExistence type="predicted"/>
<reference evidence="5" key="1">
    <citation type="submission" date="2021-06" db="EMBL/GenBank/DDBJ databases">
        <authorList>
            <person name="Hodson N. C."/>
            <person name="Mongue J. A."/>
            <person name="Jaron S. K."/>
        </authorList>
    </citation>
    <scope>NUCLEOTIDE SEQUENCE</scope>
</reference>
<feature type="domain" description="PID" evidence="4">
    <location>
        <begin position="74"/>
        <end position="199"/>
    </location>
</feature>
<dbReference type="SMART" id="SM00462">
    <property type="entry name" value="PTB"/>
    <property type="match status" value="1"/>
</dbReference>
<dbReference type="FunFam" id="2.30.29.30:FF:000031">
    <property type="entry name" value="protein numb isoform X1"/>
    <property type="match status" value="1"/>
</dbReference>
<dbReference type="PANTHER" id="PTHR47368:SF2">
    <property type="entry name" value="PID DOMAIN-CONTAINING PROTEIN"/>
    <property type="match status" value="1"/>
</dbReference>
<dbReference type="Pfam" id="PF06311">
    <property type="entry name" value="NumbF"/>
    <property type="match status" value="1"/>
</dbReference>
<dbReference type="PROSITE" id="PS01179">
    <property type="entry name" value="PID"/>
    <property type="match status" value="1"/>
</dbReference>
<organism evidence="5 6">
    <name type="scientific">Allacma fusca</name>
    <dbReference type="NCBI Taxonomy" id="39272"/>
    <lineage>
        <taxon>Eukaryota</taxon>
        <taxon>Metazoa</taxon>
        <taxon>Ecdysozoa</taxon>
        <taxon>Arthropoda</taxon>
        <taxon>Hexapoda</taxon>
        <taxon>Collembola</taxon>
        <taxon>Symphypleona</taxon>
        <taxon>Sminthuridae</taxon>
        <taxon>Allacma</taxon>
    </lineage>
</organism>
<feature type="region of interest" description="Disordered" evidence="3">
    <location>
        <begin position="567"/>
        <end position="598"/>
    </location>
</feature>
<feature type="region of interest" description="Disordered" evidence="3">
    <location>
        <begin position="346"/>
        <end position="371"/>
    </location>
</feature>
<dbReference type="Proteomes" id="UP000708208">
    <property type="component" value="Unassembled WGS sequence"/>
</dbReference>